<dbReference type="EMBL" id="FLRE01000021">
    <property type="protein sequence ID" value="SBT31640.1"/>
    <property type="molecule type" value="Genomic_DNA"/>
</dbReference>
<protein>
    <submittedName>
        <fullName evidence="2">Uncharacterized protein</fullName>
    </submittedName>
</protein>
<feature type="compositionally biased region" description="Polar residues" evidence="1">
    <location>
        <begin position="1"/>
        <end position="11"/>
    </location>
</feature>
<gene>
    <name evidence="2" type="ORF">POVWA2_005220</name>
</gene>
<sequence>MNMYTTEQEAQIEQLLQPKTGGGEESKNVPICPSICLRCDSMRCALPWRGVPFNKLSTCKKKKKKKKRAPTLPNTYLKTRIS</sequence>
<feature type="compositionally biased region" description="Polar residues" evidence="1">
    <location>
        <begin position="72"/>
        <end position="82"/>
    </location>
</feature>
<proteinExistence type="predicted"/>
<name>A0A1A8YJD1_PLAOA</name>
<evidence type="ECO:0000256" key="1">
    <source>
        <dbReference type="SAM" id="MobiDB-lite"/>
    </source>
</evidence>
<dbReference type="AlphaFoldDB" id="A0A1A8YJD1"/>
<feature type="region of interest" description="Disordered" evidence="1">
    <location>
        <begin position="1"/>
        <end position="26"/>
    </location>
</feature>
<evidence type="ECO:0000313" key="3">
    <source>
        <dbReference type="Proteomes" id="UP000078550"/>
    </source>
</evidence>
<feature type="region of interest" description="Disordered" evidence="1">
    <location>
        <begin position="62"/>
        <end position="82"/>
    </location>
</feature>
<evidence type="ECO:0000313" key="2">
    <source>
        <dbReference type="EMBL" id="SBT31640.1"/>
    </source>
</evidence>
<accession>A0A1A8YJD1</accession>
<dbReference type="Proteomes" id="UP000078550">
    <property type="component" value="Unassembled WGS sequence"/>
</dbReference>
<reference evidence="3" key="1">
    <citation type="submission" date="2016-05" db="EMBL/GenBank/DDBJ databases">
        <authorList>
            <person name="Naeem Raeece"/>
        </authorList>
    </citation>
    <scope>NUCLEOTIDE SEQUENCE [LARGE SCALE GENOMIC DNA]</scope>
</reference>
<organism evidence="2 3">
    <name type="scientific">Plasmodium ovale wallikeri</name>
    <dbReference type="NCBI Taxonomy" id="864142"/>
    <lineage>
        <taxon>Eukaryota</taxon>
        <taxon>Sar</taxon>
        <taxon>Alveolata</taxon>
        <taxon>Apicomplexa</taxon>
        <taxon>Aconoidasida</taxon>
        <taxon>Haemosporida</taxon>
        <taxon>Plasmodiidae</taxon>
        <taxon>Plasmodium</taxon>
        <taxon>Plasmodium (Plasmodium)</taxon>
    </lineage>
</organism>